<sequence>MLIRFSNLITKPLTIITTQKGLKLYSRRTENNSIKSFDDSSKFNDRRPKGCRDVISSRNDLLNPPPCLPFLSSLRHLNFERQGGLLRQITSTLGERQ</sequence>
<proteinExistence type="predicted"/>
<name>A0A8X6IUF7_9ARAC</name>
<comment type="caution">
    <text evidence="1">The sequence shown here is derived from an EMBL/GenBank/DDBJ whole genome shotgun (WGS) entry which is preliminary data.</text>
</comment>
<reference evidence="1" key="1">
    <citation type="submission" date="2020-08" db="EMBL/GenBank/DDBJ databases">
        <title>Multicomponent nature underlies the extraordinary mechanical properties of spider dragline silk.</title>
        <authorList>
            <person name="Kono N."/>
            <person name="Nakamura H."/>
            <person name="Mori M."/>
            <person name="Yoshida Y."/>
            <person name="Ohtoshi R."/>
            <person name="Malay A.D."/>
            <person name="Moran D.A.P."/>
            <person name="Tomita M."/>
            <person name="Numata K."/>
            <person name="Arakawa K."/>
        </authorList>
    </citation>
    <scope>NUCLEOTIDE SEQUENCE</scope>
</reference>
<organism evidence="1 2">
    <name type="scientific">Trichonephila inaurata madagascariensis</name>
    <dbReference type="NCBI Taxonomy" id="2747483"/>
    <lineage>
        <taxon>Eukaryota</taxon>
        <taxon>Metazoa</taxon>
        <taxon>Ecdysozoa</taxon>
        <taxon>Arthropoda</taxon>
        <taxon>Chelicerata</taxon>
        <taxon>Arachnida</taxon>
        <taxon>Araneae</taxon>
        <taxon>Araneomorphae</taxon>
        <taxon>Entelegynae</taxon>
        <taxon>Araneoidea</taxon>
        <taxon>Nephilidae</taxon>
        <taxon>Trichonephila</taxon>
        <taxon>Trichonephila inaurata</taxon>
    </lineage>
</organism>
<accession>A0A8X6IUF7</accession>
<protein>
    <submittedName>
        <fullName evidence="1">Uncharacterized protein</fullName>
    </submittedName>
</protein>
<dbReference type="EMBL" id="BMAV01027528">
    <property type="protein sequence ID" value="GFS60037.1"/>
    <property type="molecule type" value="Genomic_DNA"/>
</dbReference>
<keyword evidence="2" id="KW-1185">Reference proteome</keyword>
<evidence type="ECO:0000313" key="1">
    <source>
        <dbReference type="EMBL" id="GFS60037.1"/>
    </source>
</evidence>
<dbReference type="AlphaFoldDB" id="A0A8X6IUF7"/>
<evidence type="ECO:0000313" key="2">
    <source>
        <dbReference type="Proteomes" id="UP000886998"/>
    </source>
</evidence>
<gene>
    <name evidence="1" type="ORF">TNIN_491701</name>
</gene>
<dbReference type="Proteomes" id="UP000886998">
    <property type="component" value="Unassembled WGS sequence"/>
</dbReference>